<evidence type="ECO:0000313" key="2">
    <source>
        <dbReference type="Proteomes" id="UP000317378"/>
    </source>
</evidence>
<dbReference type="InterPro" id="IPR036041">
    <property type="entry name" value="Ribosome-inact_prot_sf"/>
</dbReference>
<dbReference type="Pfam" id="PF00161">
    <property type="entry name" value="RIP"/>
    <property type="match status" value="1"/>
</dbReference>
<gene>
    <name evidence="1" type="ORF">FGD71_011080</name>
</gene>
<sequence length="315" mass="34060">MSMKQTSPVERGGGPVHKRRSRWLTRKFMVLFLAVATLLGGAAVVVPQFQEKASAIDDGNDITWDISGGEKAYDDMIKAVRQRATGGRVLRNGILQTDPTLDTSSRNIFAIDLRASALPSSSDGNNVRLILRARDLFIIGYQVRDGRGSAEPIYFKGDDPNPNSRVPAGSFPFTGGYGDLESRGGQARANMRLNQQVVDTAYVNLRGNANVNTAARSMMVFAMMVAEAARFEPLHQDFRQAFGSNGVGETVVNVADAELMNSWGEASRQLVASLNNGTPINFRVDDPATPSVDFSANTLTSMAAILAICLLQNSQ</sequence>
<dbReference type="GO" id="GO:0017148">
    <property type="term" value="P:negative regulation of translation"/>
    <property type="evidence" value="ECO:0007669"/>
    <property type="project" value="InterPro"/>
</dbReference>
<dbReference type="Proteomes" id="UP000317378">
    <property type="component" value="Unassembled WGS sequence"/>
</dbReference>
<dbReference type="InterPro" id="IPR016138">
    <property type="entry name" value="Ribosome_inactivat_prot_sub1"/>
</dbReference>
<dbReference type="PANTHER" id="PTHR33453:SF34">
    <property type="entry name" value="RIBOSOME-INACTIVATING PROTEIN"/>
    <property type="match status" value="1"/>
</dbReference>
<keyword evidence="2" id="KW-1185">Reference proteome</keyword>
<accession>A0A505DHE2</accession>
<reference evidence="1 2" key="1">
    <citation type="submission" date="2019-06" db="EMBL/GenBank/DDBJ databases">
        <title>Streptomyces sporangiiformans sp. nov., a novel actinomycete isolated from soil in Mount Song.</title>
        <authorList>
            <person name="Han L."/>
        </authorList>
    </citation>
    <scope>NUCLEOTIDE SEQUENCE [LARGE SCALE GENOMIC DNA]</scope>
    <source>
        <strain evidence="1 2">NEAU-SSA 1</strain>
    </source>
</reference>
<dbReference type="Gene3D" id="3.40.420.10">
    <property type="entry name" value="Ricin (A subunit), domain 1"/>
    <property type="match status" value="1"/>
</dbReference>
<dbReference type="PANTHER" id="PTHR33453">
    <property type="match status" value="1"/>
</dbReference>
<proteinExistence type="predicted"/>
<dbReference type="InterPro" id="IPR001574">
    <property type="entry name" value="Ribosome_inactivat_prot"/>
</dbReference>
<dbReference type="InterPro" id="IPR017989">
    <property type="entry name" value="Ribosome_inactivat_1/2"/>
</dbReference>
<dbReference type="PRINTS" id="PR00396">
    <property type="entry name" value="SHIGARICIN"/>
</dbReference>
<protein>
    <submittedName>
        <fullName evidence="1">Uncharacterized protein</fullName>
    </submittedName>
</protein>
<name>A0A505DHE2_9ACTN</name>
<dbReference type="AlphaFoldDB" id="A0A505DHE2"/>
<organism evidence="1 2">
    <name type="scientific">Streptomyces sporangiiformans</name>
    <dbReference type="NCBI Taxonomy" id="2315329"/>
    <lineage>
        <taxon>Bacteria</taxon>
        <taxon>Bacillati</taxon>
        <taxon>Actinomycetota</taxon>
        <taxon>Actinomycetes</taxon>
        <taxon>Kitasatosporales</taxon>
        <taxon>Streptomycetaceae</taxon>
        <taxon>Streptomyces</taxon>
    </lineage>
</organism>
<dbReference type="SUPFAM" id="SSF56371">
    <property type="entry name" value="Ribosome inactivating proteins (RIP)"/>
    <property type="match status" value="1"/>
</dbReference>
<dbReference type="GO" id="GO:0030598">
    <property type="term" value="F:rRNA N-glycosylase activity"/>
    <property type="evidence" value="ECO:0007669"/>
    <property type="project" value="InterPro"/>
</dbReference>
<comment type="caution">
    <text evidence="1">The sequence shown here is derived from an EMBL/GenBank/DDBJ whole genome shotgun (WGS) entry which is preliminary data.</text>
</comment>
<dbReference type="EMBL" id="VCHX02000096">
    <property type="protein sequence ID" value="TPQ22152.1"/>
    <property type="molecule type" value="Genomic_DNA"/>
</dbReference>
<evidence type="ECO:0000313" key="1">
    <source>
        <dbReference type="EMBL" id="TPQ22152.1"/>
    </source>
</evidence>
<dbReference type="OrthoDB" id="4184427at2"/>
<dbReference type="RefSeq" id="WP_119100239.1">
    <property type="nucleotide sequence ID" value="NZ_QXMJ01000096.1"/>
</dbReference>